<dbReference type="SUPFAM" id="SSF53335">
    <property type="entry name" value="S-adenosyl-L-methionine-dependent methyltransferases"/>
    <property type="match status" value="1"/>
</dbReference>
<evidence type="ECO:0000256" key="1">
    <source>
        <dbReference type="ARBA" id="ARBA00022603"/>
    </source>
</evidence>
<organism evidence="9 10">
    <name type="scientific">Erwinia psidii</name>
    <dbReference type="NCBI Taxonomy" id="69224"/>
    <lineage>
        <taxon>Bacteria</taxon>
        <taxon>Pseudomonadati</taxon>
        <taxon>Pseudomonadota</taxon>
        <taxon>Gammaproteobacteria</taxon>
        <taxon>Enterobacterales</taxon>
        <taxon>Erwiniaceae</taxon>
        <taxon>Erwinia</taxon>
    </lineage>
</organism>
<comment type="similarity">
    <text evidence="6 7">Belongs to the class I-like SAM-binding methyltransferase superfamily. C5-methyltransferase family.</text>
</comment>
<dbReference type="Gene3D" id="3.40.50.150">
    <property type="entry name" value="Vaccinia Virus protein VP39"/>
    <property type="match status" value="1"/>
</dbReference>
<evidence type="ECO:0000256" key="3">
    <source>
        <dbReference type="ARBA" id="ARBA00022691"/>
    </source>
</evidence>
<dbReference type="PROSITE" id="PS51679">
    <property type="entry name" value="SAM_MT_C5"/>
    <property type="match status" value="1"/>
</dbReference>
<dbReference type="Pfam" id="PF00145">
    <property type="entry name" value="DNA_methylase"/>
    <property type="match status" value="1"/>
</dbReference>
<dbReference type="InterPro" id="IPR050390">
    <property type="entry name" value="C5-Methyltransferase"/>
</dbReference>
<keyword evidence="1 6" id="KW-0489">Methyltransferase</keyword>
<evidence type="ECO:0000256" key="8">
    <source>
        <dbReference type="RuleBase" id="RU000417"/>
    </source>
</evidence>
<name>A0A3N6RV65_9GAMM</name>
<reference evidence="9 10" key="1">
    <citation type="submission" date="2018-10" db="EMBL/GenBank/DDBJ databases">
        <title>Draft genome sequence for the type isolate of Erwinia psidii, agent causal of bacterial blight in guava (Psidium guajava) and wilt and die-back of Eucalyptus spp.</title>
        <authorList>
            <person name="Hermenegildo P.S."/>
            <person name="Santos S.A."/>
            <person name="Guimaraes L.M.S."/>
            <person name="Vidigal P.M.P."/>
            <person name="Pereira I.C."/>
            <person name="Badel J.L."/>
            <person name="Alfenas-Zerbini P."/>
            <person name="Ferreira M.A.S.V."/>
            <person name="Alfenas A.C."/>
        </authorList>
    </citation>
    <scope>NUCLEOTIDE SEQUENCE [LARGE SCALE GENOMIC DNA]</scope>
    <source>
        <strain evidence="9 10">IBSBF 435</strain>
    </source>
</reference>
<keyword evidence="2 6" id="KW-0808">Transferase</keyword>
<dbReference type="GO" id="GO:0009307">
    <property type="term" value="P:DNA restriction-modification system"/>
    <property type="evidence" value="ECO:0007669"/>
    <property type="project" value="UniProtKB-KW"/>
</dbReference>
<dbReference type="OrthoDB" id="5288620at2"/>
<keyword evidence="10" id="KW-1185">Reference proteome</keyword>
<dbReference type="PANTHER" id="PTHR10629:SF52">
    <property type="entry name" value="DNA (CYTOSINE-5)-METHYLTRANSFERASE 1"/>
    <property type="match status" value="1"/>
</dbReference>
<dbReference type="InterPro" id="IPR031303">
    <property type="entry name" value="C5_meth_CS"/>
</dbReference>
<dbReference type="GO" id="GO:0032259">
    <property type="term" value="P:methylation"/>
    <property type="evidence" value="ECO:0007669"/>
    <property type="project" value="UniProtKB-KW"/>
</dbReference>
<dbReference type="InterPro" id="IPR029063">
    <property type="entry name" value="SAM-dependent_MTases_sf"/>
</dbReference>
<evidence type="ECO:0000313" key="9">
    <source>
        <dbReference type="EMBL" id="RQM36838.1"/>
    </source>
</evidence>
<dbReference type="GO" id="GO:0003677">
    <property type="term" value="F:DNA binding"/>
    <property type="evidence" value="ECO:0007669"/>
    <property type="project" value="TreeGrafter"/>
</dbReference>
<dbReference type="PROSITE" id="PS00095">
    <property type="entry name" value="C5_MTASE_2"/>
    <property type="match status" value="1"/>
</dbReference>
<feature type="active site" evidence="6">
    <location>
        <position position="71"/>
    </location>
</feature>
<evidence type="ECO:0000256" key="5">
    <source>
        <dbReference type="ARBA" id="ARBA00047422"/>
    </source>
</evidence>
<accession>A0A3N6RV65</accession>
<dbReference type="Gene3D" id="3.90.120.10">
    <property type="entry name" value="DNA Methylase, subunit A, domain 2"/>
    <property type="match status" value="1"/>
</dbReference>
<comment type="catalytic activity">
    <reaction evidence="5 8">
        <text>a 2'-deoxycytidine in DNA + S-adenosyl-L-methionine = a 5-methyl-2'-deoxycytidine in DNA + S-adenosyl-L-homocysteine + H(+)</text>
        <dbReference type="Rhea" id="RHEA:13681"/>
        <dbReference type="Rhea" id="RHEA-COMP:11369"/>
        <dbReference type="Rhea" id="RHEA-COMP:11370"/>
        <dbReference type="ChEBI" id="CHEBI:15378"/>
        <dbReference type="ChEBI" id="CHEBI:57856"/>
        <dbReference type="ChEBI" id="CHEBI:59789"/>
        <dbReference type="ChEBI" id="CHEBI:85452"/>
        <dbReference type="ChEBI" id="CHEBI:85454"/>
        <dbReference type="EC" id="2.1.1.37"/>
    </reaction>
</comment>
<keyword evidence="3 6" id="KW-0949">S-adenosyl-L-methionine</keyword>
<dbReference type="PANTHER" id="PTHR10629">
    <property type="entry name" value="CYTOSINE-SPECIFIC METHYLTRANSFERASE"/>
    <property type="match status" value="1"/>
</dbReference>
<sequence length="330" mass="37477">MPKAVSLFSGCGGSDAGLVKAGFDVVMANDILPYAKEVYLANQPETDYLLGDIRKVTSFPDAELLVGCYPCQGFSQGGVRQADRSINFLYKEFARALSLIKPKAFIVENVSGMRNITFQHLLKDQLERFSSATDVGYDVDWKVIHAHHYGVPQERKRLIIVGIRNDLGEKYQFPEPTHGDGAPEPFVTIGEALKGLPEWPVGEYCDDVFHWYYLSRNRRRDWNEVSKTIVSNLRHIPLHPVSPELKKIETDKWSFVNEKPARRFSFREAAILQGFSKEYTKHGADLIFPDVDYYGPNTLMKERYKVVGNAVPPPLFEAVVKSMPDIWSEK</sequence>
<keyword evidence="4" id="KW-0680">Restriction system</keyword>
<comment type="caution">
    <text evidence="9">The sequence shown here is derived from an EMBL/GenBank/DDBJ whole genome shotgun (WGS) entry which is preliminary data.</text>
</comment>
<evidence type="ECO:0000256" key="4">
    <source>
        <dbReference type="ARBA" id="ARBA00022747"/>
    </source>
</evidence>
<dbReference type="PRINTS" id="PR00105">
    <property type="entry name" value="C5METTRFRASE"/>
</dbReference>
<dbReference type="EMBL" id="RHHM01000016">
    <property type="protein sequence ID" value="RQM36838.1"/>
    <property type="molecule type" value="Genomic_DNA"/>
</dbReference>
<dbReference type="EC" id="2.1.1.37" evidence="8"/>
<dbReference type="Proteomes" id="UP000279457">
    <property type="component" value="Unassembled WGS sequence"/>
</dbReference>
<dbReference type="RefSeq" id="WP_124234372.1">
    <property type="nucleotide sequence ID" value="NZ_RHHM01000016.1"/>
</dbReference>
<evidence type="ECO:0000256" key="2">
    <source>
        <dbReference type="ARBA" id="ARBA00022679"/>
    </source>
</evidence>
<dbReference type="GO" id="GO:0003886">
    <property type="term" value="F:DNA (cytosine-5-)-methyltransferase activity"/>
    <property type="evidence" value="ECO:0007669"/>
    <property type="project" value="UniProtKB-EC"/>
</dbReference>
<dbReference type="NCBIfam" id="TIGR00675">
    <property type="entry name" value="dcm"/>
    <property type="match status" value="1"/>
</dbReference>
<dbReference type="InterPro" id="IPR018117">
    <property type="entry name" value="C5_DNA_meth_AS"/>
</dbReference>
<evidence type="ECO:0000256" key="6">
    <source>
        <dbReference type="PROSITE-ProRule" id="PRU01016"/>
    </source>
</evidence>
<dbReference type="GO" id="GO:0044027">
    <property type="term" value="P:negative regulation of gene expression via chromosomal CpG island methylation"/>
    <property type="evidence" value="ECO:0007669"/>
    <property type="project" value="TreeGrafter"/>
</dbReference>
<evidence type="ECO:0000313" key="10">
    <source>
        <dbReference type="Proteomes" id="UP000279457"/>
    </source>
</evidence>
<gene>
    <name evidence="9" type="primary">dcm</name>
    <name evidence="9" type="ORF">EB241_17875</name>
</gene>
<evidence type="ECO:0000256" key="7">
    <source>
        <dbReference type="RuleBase" id="RU000416"/>
    </source>
</evidence>
<proteinExistence type="inferred from homology"/>
<dbReference type="PROSITE" id="PS00094">
    <property type="entry name" value="C5_MTASE_1"/>
    <property type="match status" value="1"/>
</dbReference>
<protein>
    <recommendedName>
        <fullName evidence="8">Cytosine-specific methyltransferase</fullName>
        <ecNumber evidence="8">2.1.1.37</ecNumber>
    </recommendedName>
</protein>
<dbReference type="AlphaFoldDB" id="A0A3N6RV65"/>
<dbReference type="InterPro" id="IPR001525">
    <property type="entry name" value="C5_MeTfrase"/>
</dbReference>